<sequence length="884" mass="100041">MAPQVPNNYVISPAQFLQSRCRPDCQETPMKPVELMGASFESMELFSTGDLMKPAFMSRNISQPIDCTPGVELVPPHTVGETQLKKPSVRLESCDKIWETLQLIKNIQDDSCVIDRSSQPSTSNDFIDSNVLHSIEPCQQKEDSRSRALPHSEAPMNGRFDTKEVTMPPGAKRATNHFQGSENNGSRSSTTSASKSKSALRSAHSAKEKWKCILCPRLSMDIVHHLRVFHKVTRVSAIIQQCEKFIPKSERDMTDGDPMIIKKTESHSKPLPDGDSHLSKRKQSTFDRPGSEKKRRLQQSISANSTPIINKPFGPYKCDVCLGLYKSQKTFVHHQSLHRRRGQTRENFGSFICRFKNSPLCITNVDKEPDKTIIHTPVQPKLPKSQTAITSYFERLTKSVDQQNHFESQLTTKSQKLETGSVKRNSQERATCECGKSFRSLHSLCLHQVQCKKSGNEEDNQAVNDTSIGLDKGIDKKENDVCEQVLKEVSSIKPSVQQRISEDSDASSNDSGMVLVESNRKISQCQVPEYKSHSIMRIQIAEDDEDVDIEDEVSDPGLDKNCISVAFKPSLISGVVASDHVNDLIPESFQSDSPIALGKEQDTVQTRSNLCSEDVSSKKESRQRMDTNNPRDLKPNPKQGLITDDLKMKESVDENQCMCGKKFTHIKYFNIHVRRCHPQLLKCSYCRTNFDKVETFLDHSCTILEGQLFIEPILQTKCLKCNAPVDIGDSFDKHMKTHDPEGPTVYQCFKCDKKFNNIHQRQCHFSKEHGVSPCSICGKRMHIDQLNEHEAYHEGLGHPCHLCRKTFTQKTLLKKHLHNTHNPRANEIITCSVCSQRVKLKFLKKHLSLHLHTEICGRCDKCDERVEKLNPGEVDIDDGIHDEL</sequence>
<protein>
    <submittedName>
        <fullName evidence="1">Uncharacterized protein</fullName>
    </submittedName>
</protein>
<keyword evidence="2" id="KW-1185">Reference proteome</keyword>
<comment type="caution">
    <text evidence="1">The sequence shown here is derived from an EMBL/GenBank/DDBJ whole genome shotgun (WGS) entry which is preliminary data.</text>
</comment>
<organism evidence="1 2">
    <name type="scientific">Eretmocerus hayati</name>
    <dbReference type="NCBI Taxonomy" id="131215"/>
    <lineage>
        <taxon>Eukaryota</taxon>
        <taxon>Metazoa</taxon>
        <taxon>Ecdysozoa</taxon>
        <taxon>Arthropoda</taxon>
        <taxon>Hexapoda</taxon>
        <taxon>Insecta</taxon>
        <taxon>Pterygota</taxon>
        <taxon>Neoptera</taxon>
        <taxon>Endopterygota</taxon>
        <taxon>Hymenoptera</taxon>
        <taxon>Apocrita</taxon>
        <taxon>Proctotrupomorpha</taxon>
        <taxon>Chalcidoidea</taxon>
        <taxon>Aphelinidae</taxon>
        <taxon>Aphelininae</taxon>
        <taxon>Eretmocerus</taxon>
    </lineage>
</organism>
<proteinExistence type="predicted"/>
<name>A0ACC2NFP7_9HYME</name>
<evidence type="ECO:0000313" key="2">
    <source>
        <dbReference type="Proteomes" id="UP001239111"/>
    </source>
</evidence>
<dbReference type="Proteomes" id="UP001239111">
    <property type="component" value="Chromosome 3"/>
</dbReference>
<reference evidence="1" key="1">
    <citation type="submission" date="2023-04" db="EMBL/GenBank/DDBJ databases">
        <title>A chromosome-level genome assembly of the parasitoid wasp Eretmocerus hayati.</title>
        <authorList>
            <person name="Zhong Y."/>
            <person name="Liu S."/>
            <person name="Liu Y."/>
        </authorList>
    </citation>
    <scope>NUCLEOTIDE SEQUENCE</scope>
    <source>
        <strain evidence="1">ZJU_SS_LIU_2023</strain>
    </source>
</reference>
<evidence type="ECO:0000313" key="1">
    <source>
        <dbReference type="EMBL" id="KAJ8669072.1"/>
    </source>
</evidence>
<gene>
    <name evidence="1" type="ORF">QAD02_000331</name>
</gene>
<dbReference type="EMBL" id="CM056743">
    <property type="protein sequence ID" value="KAJ8669072.1"/>
    <property type="molecule type" value="Genomic_DNA"/>
</dbReference>
<accession>A0ACC2NFP7</accession>